<keyword evidence="1" id="KW-1133">Transmembrane helix</keyword>
<dbReference type="AlphaFoldDB" id="A0A3S5FCI2"/>
<feature type="non-terminal residue" evidence="2">
    <location>
        <position position="76"/>
    </location>
</feature>
<reference evidence="2" key="1">
    <citation type="submission" date="2018-11" db="EMBL/GenBank/DDBJ databases">
        <authorList>
            <consortium name="Pathogen Informatics"/>
        </authorList>
    </citation>
    <scope>NUCLEOTIDE SEQUENCE</scope>
</reference>
<keyword evidence="3" id="KW-1185">Reference proteome</keyword>
<organism evidence="2 3">
    <name type="scientific">Protopolystoma xenopodis</name>
    <dbReference type="NCBI Taxonomy" id="117903"/>
    <lineage>
        <taxon>Eukaryota</taxon>
        <taxon>Metazoa</taxon>
        <taxon>Spiralia</taxon>
        <taxon>Lophotrochozoa</taxon>
        <taxon>Platyhelminthes</taxon>
        <taxon>Monogenea</taxon>
        <taxon>Polyopisthocotylea</taxon>
        <taxon>Polystomatidea</taxon>
        <taxon>Polystomatidae</taxon>
        <taxon>Protopolystoma</taxon>
    </lineage>
</organism>
<sequence>MPLRYRRQVDLLVGLGSSCPPFSTTLSLTRWLVLMFISAVTHQVVATVLCCLLVQRKWLQPDMRDGRSRRQTRAQQ</sequence>
<evidence type="ECO:0000313" key="3">
    <source>
        <dbReference type="Proteomes" id="UP000784294"/>
    </source>
</evidence>
<evidence type="ECO:0000313" key="2">
    <source>
        <dbReference type="EMBL" id="VEL12717.1"/>
    </source>
</evidence>
<name>A0A3S5FCI2_9PLAT</name>
<proteinExistence type="predicted"/>
<accession>A0A3S5FCI2</accession>
<evidence type="ECO:0000256" key="1">
    <source>
        <dbReference type="SAM" id="Phobius"/>
    </source>
</evidence>
<protein>
    <submittedName>
        <fullName evidence="2">Uncharacterized protein</fullName>
    </submittedName>
</protein>
<dbReference type="EMBL" id="CAAALY010015596">
    <property type="protein sequence ID" value="VEL12717.1"/>
    <property type="molecule type" value="Genomic_DNA"/>
</dbReference>
<dbReference type="Proteomes" id="UP000784294">
    <property type="component" value="Unassembled WGS sequence"/>
</dbReference>
<keyword evidence="1" id="KW-0812">Transmembrane</keyword>
<feature type="transmembrane region" description="Helical" evidence="1">
    <location>
        <begin position="31"/>
        <end position="54"/>
    </location>
</feature>
<comment type="caution">
    <text evidence="2">The sequence shown here is derived from an EMBL/GenBank/DDBJ whole genome shotgun (WGS) entry which is preliminary data.</text>
</comment>
<gene>
    <name evidence="2" type="ORF">PXEA_LOCUS6157</name>
</gene>
<keyword evidence="1" id="KW-0472">Membrane</keyword>